<gene>
    <name evidence="3" type="ORF">RM541_15430</name>
</gene>
<dbReference type="Pfam" id="PF01471">
    <property type="entry name" value="PG_binding_1"/>
    <property type="match status" value="1"/>
</dbReference>
<evidence type="ECO:0000313" key="4">
    <source>
        <dbReference type="Proteomes" id="UP001253848"/>
    </source>
</evidence>
<keyword evidence="4" id="KW-1185">Reference proteome</keyword>
<protein>
    <submittedName>
        <fullName evidence="3">TIGR02594 family protein</fullName>
    </submittedName>
</protein>
<organism evidence="3 4">
    <name type="scientific">Autumnicola psychrophila</name>
    <dbReference type="NCBI Taxonomy" id="3075592"/>
    <lineage>
        <taxon>Bacteria</taxon>
        <taxon>Pseudomonadati</taxon>
        <taxon>Bacteroidota</taxon>
        <taxon>Flavobacteriia</taxon>
        <taxon>Flavobacteriales</taxon>
        <taxon>Flavobacteriaceae</taxon>
        <taxon>Autumnicola</taxon>
    </lineage>
</organism>
<evidence type="ECO:0000259" key="2">
    <source>
        <dbReference type="Pfam" id="PF05257"/>
    </source>
</evidence>
<evidence type="ECO:0000313" key="3">
    <source>
        <dbReference type="EMBL" id="MDT0687758.1"/>
    </source>
</evidence>
<feature type="domain" description="Peptidoglycan binding-like" evidence="1">
    <location>
        <begin position="158"/>
        <end position="215"/>
    </location>
</feature>
<dbReference type="SUPFAM" id="SSF54001">
    <property type="entry name" value="Cysteine proteinases"/>
    <property type="match status" value="1"/>
</dbReference>
<dbReference type="Proteomes" id="UP001253848">
    <property type="component" value="Unassembled WGS sequence"/>
</dbReference>
<dbReference type="Gene3D" id="3.90.1720.10">
    <property type="entry name" value="endopeptidase domain like (from Nostoc punctiforme)"/>
    <property type="match status" value="1"/>
</dbReference>
<feature type="domain" description="Peptidase C51" evidence="2">
    <location>
        <begin position="40"/>
        <end position="119"/>
    </location>
</feature>
<dbReference type="InterPro" id="IPR038765">
    <property type="entry name" value="Papain-like_cys_pep_sf"/>
</dbReference>
<accession>A0ABU3DVJ7</accession>
<dbReference type="EMBL" id="JAVRHN010000014">
    <property type="protein sequence ID" value="MDT0687758.1"/>
    <property type="molecule type" value="Genomic_DNA"/>
</dbReference>
<sequence length="223" mass="24653">MKNLLQIAMGEIGVKEVSGPNANPQILKYARDCQINDYTSDEVAWCSLFINWVALKSGLERTKNLTARSWLNAGIPVINAEPGDIVVFWRESRDSWKGHVGVFLGCSTNGTRIYCLGGNQGNQVSITAYAADQVLGYRRLRSAKETRFSKKTLKRGDTGKEVRELQDALKQLGFNSGTSDGIFGPKTERTLKDFQATSGSISINGIFDAPTREFLIEILKAKK</sequence>
<dbReference type="InterPro" id="IPR007921">
    <property type="entry name" value="CHAP_dom"/>
</dbReference>
<dbReference type="Pfam" id="PF05257">
    <property type="entry name" value="CHAP"/>
    <property type="match status" value="1"/>
</dbReference>
<dbReference type="SUPFAM" id="SSF47090">
    <property type="entry name" value="PGBD-like"/>
    <property type="match status" value="1"/>
</dbReference>
<proteinExistence type="predicted"/>
<dbReference type="InterPro" id="IPR036365">
    <property type="entry name" value="PGBD-like_sf"/>
</dbReference>
<dbReference type="InterPro" id="IPR013423">
    <property type="entry name" value="CHP02594"/>
</dbReference>
<reference evidence="3 4" key="1">
    <citation type="submission" date="2023-09" db="EMBL/GenBank/DDBJ databases">
        <authorList>
            <person name="Rey-Velasco X."/>
        </authorList>
    </citation>
    <scope>NUCLEOTIDE SEQUENCE [LARGE SCALE GENOMIC DNA]</scope>
    <source>
        <strain evidence="3 4">F225</strain>
    </source>
</reference>
<dbReference type="RefSeq" id="WP_311501032.1">
    <property type="nucleotide sequence ID" value="NZ_JAVRHN010000014.1"/>
</dbReference>
<dbReference type="NCBIfam" id="TIGR02594">
    <property type="entry name" value="TIGR02594 family protein"/>
    <property type="match status" value="1"/>
</dbReference>
<dbReference type="InterPro" id="IPR036366">
    <property type="entry name" value="PGBDSf"/>
</dbReference>
<dbReference type="InterPro" id="IPR002477">
    <property type="entry name" value="Peptidoglycan-bd-like"/>
</dbReference>
<dbReference type="Gene3D" id="1.10.101.10">
    <property type="entry name" value="PGBD-like superfamily/PGBD"/>
    <property type="match status" value="1"/>
</dbReference>
<name>A0ABU3DVJ7_9FLAO</name>
<comment type="caution">
    <text evidence="3">The sequence shown here is derived from an EMBL/GenBank/DDBJ whole genome shotgun (WGS) entry which is preliminary data.</text>
</comment>
<evidence type="ECO:0000259" key="1">
    <source>
        <dbReference type="Pfam" id="PF01471"/>
    </source>
</evidence>